<keyword evidence="3" id="KW-1185">Reference proteome</keyword>
<evidence type="ECO:0000313" key="2">
    <source>
        <dbReference type="EMBL" id="MBZ7988011.1"/>
    </source>
</evidence>
<name>A0ABS7WUE3_9BACT</name>
<keyword evidence="1" id="KW-1133">Transmembrane helix</keyword>
<evidence type="ECO:0008006" key="4">
    <source>
        <dbReference type="Google" id="ProtNLM"/>
    </source>
</evidence>
<keyword evidence="1" id="KW-0812">Transmembrane</keyword>
<dbReference type="Proteomes" id="UP000786183">
    <property type="component" value="Unassembled WGS sequence"/>
</dbReference>
<feature type="transmembrane region" description="Helical" evidence="1">
    <location>
        <begin position="46"/>
        <end position="74"/>
    </location>
</feature>
<evidence type="ECO:0000313" key="3">
    <source>
        <dbReference type="Proteomes" id="UP000786183"/>
    </source>
</evidence>
<dbReference type="RefSeq" id="WP_224325538.1">
    <property type="nucleotide sequence ID" value="NZ_JACGBB010000024.1"/>
</dbReference>
<dbReference type="EMBL" id="JACGBB010000024">
    <property type="protein sequence ID" value="MBZ7988011.1"/>
    <property type="molecule type" value="Genomic_DNA"/>
</dbReference>
<dbReference type="PROSITE" id="PS51257">
    <property type="entry name" value="PROKAR_LIPOPROTEIN"/>
    <property type="match status" value="1"/>
</dbReference>
<organism evidence="2 3">
    <name type="scientific">Campylobacter canadensis</name>
    <dbReference type="NCBI Taxonomy" id="449520"/>
    <lineage>
        <taxon>Bacteria</taxon>
        <taxon>Pseudomonadati</taxon>
        <taxon>Campylobacterota</taxon>
        <taxon>Epsilonproteobacteria</taxon>
        <taxon>Campylobacterales</taxon>
        <taxon>Campylobacteraceae</taxon>
        <taxon>Campylobacter</taxon>
    </lineage>
</organism>
<evidence type="ECO:0000256" key="1">
    <source>
        <dbReference type="SAM" id="Phobius"/>
    </source>
</evidence>
<accession>A0ABS7WUE3</accession>
<feature type="transmembrane region" description="Helical" evidence="1">
    <location>
        <begin position="7"/>
        <end position="26"/>
    </location>
</feature>
<sequence length="335" mass="39278">MKTKQFIVYSCMYLIIVVACLFLFFHSTFTDVISINIDLYFYSKELSYPIAAFVLAPQILFIMLVIIFTFFANLTDGFEKRRLKKDSEKFELLMQDLLLNKESKINFSTNIFKENARKLKKVFLQQNDLSSDKISEILATIANIKQGKVVDLKAYKLAKNNPLYVSNQINVVNSDLNYANNYLRAKNEIDDEITLAAYKNVILHDTYASIKQLRIQKSAEDILNIIQRFANDDIKLSNAEFEVLINNTNLSSDDYLKIAKQSINLIEPESIKAIFFKLYNDNDKLKRAYFYILAKLSLYEELREKLHYEDECEDFKILVFLKDNNKKYEVDRIIY</sequence>
<gene>
    <name evidence="2" type="ORF">AVCANL283_07895</name>
</gene>
<protein>
    <recommendedName>
        <fullName evidence="4">Uroporphyrinogen III synthase HEM4</fullName>
    </recommendedName>
</protein>
<keyword evidence="1" id="KW-0472">Membrane</keyword>
<proteinExistence type="predicted"/>
<comment type="caution">
    <text evidence="2">The sequence shown here is derived from an EMBL/GenBank/DDBJ whole genome shotgun (WGS) entry which is preliminary data.</text>
</comment>
<reference evidence="2 3" key="1">
    <citation type="submission" date="2020-07" db="EMBL/GenBank/DDBJ databases">
        <title>Transfer of Campylobacter canadensis to the novel genus Avispirillum gen. nov., that also includes two novel species recovered from migratory waterfowl: Avispirillum anseris sp. nov. and Avispirillum brantae sp. nov.</title>
        <authorList>
            <person name="Miller W.G."/>
            <person name="Chapman M.H."/>
            <person name="Yee E."/>
            <person name="Inglis G.D."/>
        </authorList>
    </citation>
    <scope>NUCLEOTIDE SEQUENCE [LARGE SCALE GENOMIC DNA]</scope>
    <source>
        <strain evidence="2 3">L283</strain>
    </source>
</reference>